<keyword evidence="1" id="KW-0472">Membrane</keyword>
<organism evidence="2 3">
    <name type="scientific">Phaeobacter gallaeciensis</name>
    <dbReference type="NCBI Taxonomy" id="60890"/>
    <lineage>
        <taxon>Bacteria</taxon>
        <taxon>Pseudomonadati</taxon>
        <taxon>Pseudomonadota</taxon>
        <taxon>Alphaproteobacteria</taxon>
        <taxon>Rhodobacterales</taxon>
        <taxon>Roseobacteraceae</taxon>
        <taxon>Phaeobacter</taxon>
    </lineage>
</organism>
<evidence type="ECO:0000313" key="2">
    <source>
        <dbReference type="EMBL" id="RBW61628.1"/>
    </source>
</evidence>
<accession>A0A366XCV1</accession>
<gene>
    <name evidence="2" type="ORF">DS909_02165</name>
</gene>
<keyword evidence="1" id="KW-0812">Transmembrane</keyword>
<keyword evidence="1" id="KW-1133">Transmembrane helix</keyword>
<evidence type="ECO:0000256" key="1">
    <source>
        <dbReference type="SAM" id="Phobius"/>
    </source>
</evidence>
<protein>
    <recommendedName>
        <fullName evidence="4">Pilus assembly protein</fullName>
    </recommendedName>
</protein>
<evidence type="ECO:0000313" key="3">
    <source>
        <dbReference type="Proteomes" id="UP000252706"/>
    </source>
</evidence>
<reference evidence="2 3" key="1">
    <citation type="submission" date="2018-07" db="EMBL/GenBank/DDBJ databases">
        <title>Modular assembly of carbohydrate-degrading microbial communities in the ocean.</title>
        <authorList>
            <person name="Enke T.N."/>
            <person name="Datta M.S."/>
            <person name="Schwartzman J.A."/>
            <person name="Cermak N."/>
            <person name="Schmitz D.A."/>
            <person name="Barrere J."/>
            <person name="Cordero O.X."/>
        </authorList>
    </citation>
    <scope>NUCLEOTIDE SEQUENCE [LARGE SCALE GENOMIC DNA]</scope>
    <source>
        <strain evidence="2 3">C3M10</strain>
    </source>
</reference>
<name>A0A366XCV1_9RHOB</name>
<feature type="transmembrane region" description="Helical" evidence="1">
    <location>
        <begin position="20"/>
        <end position="38"/>
    </location>
</feature>
<comment type="caution">
    <text evidence="2">The sequence shown here is derived from an EMBL/GenBank/DDBJ whole genome shotgun (WGS) entry which is preliminary data.</text>
</comment>
<dbReference type="AlphaFoldDB" id="A0A366XCV1"/>
<dbReference type="RefSeq" id="WP_113821890.1">
    <property type="nucleotide sequence ID" value="NZ_QOCE01000005.1"/>
</dbReference>
<sequence>MWKPIKKIVEDQNGAVTVDWVVLTAVTLGLGTVTYLSMENSVDSLTGEFSTKMVNTDVSTEG</sequence>
<dbReference type="EMBL" id="QOCE01000005">
    <property type="protein sequence ID" value="RBW61628.1"/>
    <property type="molecule type" value="Genomic_DNA"/>
</dbReference>
<proteinExistence type="predicted"/>
<evidence type="ECO:0008006" key="4">
    <source>
        <dbReference type="Google" id="ProtNLM"/>
    </source>
</evidence>
<dbReference type="Proteomes" id="UP000252706">
    <property type="component" value="Unassembled WGS sequence"/>
</dbReference>